<feature type="region of interest" description="Disordered" evidence="1">
    <location>
        <begin position="1"/>
        <end position="60"/>
    </location>
</feature>
<proteinExistence type="predicted"/>
<name>A0A7S1NYN1_9ALVE</name>
<protein>
    <submittedName>
        <fullName evidence="2">Uncharacterized protein</fullName>
    </submittedName>
</protein>
<accession>A0A7S1NYN1</accession>
<gene>
    <name evidence="2" type="ORF">VBRA1451_LOCUS3844</name>
</gene>
<feature type="region of interest" description="Disordered" evidence="1">
    <location>
        <begin position="86"/>
        <end position="115"/>
    </location>
</feature>
<feature type="compositionally biased region" description="Basic and acidic residues" evidence="1">
    <location>
        <begin position="86"/>
        <end position="101"/>
    </location>
</feature>
<feature type="compositionally biased region" description="Low complexity" evidence="1">
    <location>
        <begin position="40"/>
        <end position="53"/>
    </location>
</feature>
<organism evidence="2">
    <name type="scientific">Vitrella brassicaformis</name>
    <dbReference type="NCBI Taxonomy" id="1169539"/>
    <lineage>
        <taxon>Eukaryota</taxon>
        <taxon>Sar</taxon>
        <taxon>Alveolata</taxon>
        <taxon>Colpodellida</taxon>
        <taxon>Vitrellaceae</taxon>
        <taxon>Vitrella</taxon>
    </lineage>
</organism>
<dbReference type="EMBL" id="HBGB01006775">
    <property type="protein sequence ID" value="CAD9048786.1"/>
    <property type="molecule type" value="Transcribed_RNA"/>
</dbReference>
<dbReference type="AlphaFoldDB" id="A0A7S1NYN1"/>
<evidence type="ECO:0000256" key="1">
    <source>
        <dbReference type="SAM" id="MobiDB-lite"/>
    </source>
</evidence>
<feature type="compositionally biased region" description="Polar residues" evidence="1">
    <location>
        <begin position="28"/>
        <end position="39"/>
    </location>
</feature>
<sequence>MPCQAMPSIARRKRDDVHQDPIPPPSTRHATTRTLTDAQTSSHSLSVTLSSSSGRPTDKITSYASDVMEGSGTSCSTDIHRISRGIDRWAGRGQREGEREGGNSAGHAIHPWNTDTGKQTDMQECVCACV</sequence>
<reference evidence="2" key="1">
    <citation type="submission" date="2021-01" db="EMBL/GenBank/DDBJ databases">
        <authorList>
            <person name="Corre E."/>
            <person name="Pelletier E."/>
            <person name="Niang G."/>
            <person name="Scheremetjew M."/>
            <person name="Finn R."/>
            <person name="Kale V."/>
            <person name="Holt S."/>
            <person name="Cochrane G."/>
            <person name="Meng A."/>
            <person name="Brown T."/>
            <person name="Cohen L."/>
        </authorList>
    </citation>
    <scope>NUCLEOTIDE SEQUENCE</scope>
    <source>
        <strain evidence="2">CCMP3346</strain>
    </source>
</reference>
<evidence type="ECO:0000313" key="2">
    <source>
        <dbReference type="EMBL" id="CAD9048786.1"/>
    </source>
</evidence>